<dbReference type="AlphaFoldDB" id="A0AAV5I143"/>
<feature type="region of interest" description="Disordered" evidence="1">
    <location>
        <begin position="127"/>
        <end position="343"/>
    </location>
</feature>
<proteinExistence type="predicted"/>
<feature type="compositionally biased region" description="Low complexity" evidence="1">
    <location>
        <begin position="203"/>
        <end position="218"/>
    </location>
</feature>
<dbReference type="PANTHER" id="PTHR37209:SF3">
    <property type="entry name" value="LYSINE-RICH ARABINOGALACTAN PROTEIN 17"/>
    <property type="match status" value="1"/>
</dbReference>
<keyword evidence="3" id="KW-1185">Reference proteome</keyword>
<accession>A0AAV5I143</accession>
<feature type="compositionally biased region" description="Pro residues" evidence="1">
    <location>
        <begin position="302"/>
        <end position="316"/>
    </location>
</feature>
<name>A0AAV5I143_9ROSI</name>
<protein>
    <submittedName>
        <fullName evidence="2">Uncharacterized protein</fullName>
    </submittedName>
</protein>
<reference evidence="2 3" key="1">
    <citation type="journal article" date="2021" name="Commun. Biol.">
        <title>The genome of Shorea leprosula (Dipterocarpaceae) highlights the ecological relevance of drought in aseasonal tropical rainforests.</title>
        <authorList>
            <person name="Ng K.K.S."/>
            <person name="Kobayashi M.J."/>
            <person name="Fawcett J.A."/>
            <person name="Hatakeyama M."/>
            <person name="Paape T."/>
            <person name="Ng C.H."/>
            <person name="Ang C.C."/>
            <person name="Tnah L.H."/>
            <person name="Lee C.T."/>
            <person name="Nishiyama T."/>
            <person name="Sese J."/>
            <person name="O'Brien M.J."/>
            <person name="Copetti D."/>
            <person name="Mohd Noor M.I."/>
            <person name="Ong R.C."/>
            <person name="Putra M."/>
            <person name="Sireger I.Z."/>
            <person name="Indrioko S."/>
            <person name="Kosugi Y."/>
            <person name="Izuno A."/>
            <person name="Isagi Y."/>
            <person name="Lee S.L."/>
            <person name="Shimizu K.K."/>
        </authorList>
    </citation>
    <scope>NUCLEOTIDE SEQUENCE [LARGE SCALE GENOMIC DNA]</scope>
    <source>
        <strain evidence="2">214</strain>
    </source>
</reference>
<evidence type="ECO:0000313" key="2">
    <source>
        <dbReference type="EMBL" id="GKU94838.1"/>
    </source>
</evidence>
<evidence type="ECO:0000313" key="3">
    <source>
        <dbReference type="Proteomes" id="UP001054252"/>
    </source>
</evidence>
<dbReference type="EMBL" id="BPVZ01000008">
    <property type="protein sequence ID" value="GKU94838.1"/>
    <property type="molecule type" value="Genomic_DNA"/>
</dbReference>
<feature type="compositionally biased region" description="Low complexity" evidence="1">
    <location>
        <begin position="253"/>
        <end position="294"/>
    </location>
</feature>
<feature type="compositionally biased region" description="Low complexity" evidence="1">
    <location>
        <begin position="226"/>
        <end position="246"/>
    </location>
</feature>
<dbReference type="InterPro" id="IPR044981">
    <property type="entry name" value="AGP9/17/18"/>
</dbReference>
<dbReference type="GO" id="GO:0005886">
    <property type="term" value="C:plasma membrane"/>
    <property type="evidence" value="ECO:0007669"/>
    <property type="project" value="InterPro"/>
</dbReference>
<organism evidence="2 3">
    <name type="scientific">Rubroshorea leprosula</name>
    <dbReference type="NCBI Taxonomy" id="152421"/>
    <lineage>
        <taxon>Eukaryota</taxon>
        <taxon>Viridiplantae</taxon>
        <taxon>Streptophyta</taxon>
        <taxon>Embryophyta</taxon>
        <taxon>Tracheophyta</taxon>
        <taxon>Spermatophyta</taxon>
        <taxon>Magnoliopsida</taxon>
        <taxon>eudicotyledons</taxon>
        <taxon>Gunneridae</taxon>
        <taxon>Pentapetalae</taxon>
        <taxon>rosids</taxon>
        <taxon>malvids</taxon>
        <taxon>Malvales</taxon>
        <taxon>Dipterocarpaceae</taxon>
        <taxon>Rubroshorea</taxon>
    </lineage>
</organism>
<dbReference type="Proteomes" id="UP001054252">
    <property type="component" value="Unassembled WGS sequence"/>
</dbReference>
<gene>
    <name evidence="2" type="ORF">SLEP1_g8273</name>
</gene>
<feature type="compositionally biased region" description="Low complexity" evidence="1">
    <location>
        <begin position="150"/>
        <end position="174"/>
    </location>
</feature>
<dbReference type="PANTHER" id="PTHR37209">
    <property type="entry name" value="LYSINE-RICH ARABINOGALACTAN PROTEIN 17-RELATED"/>
    <property type="match status" value="1"/>
</dbReference>
<feature type="compositionally biased region" description="Low complexity" evidence="1">
    <location>
        <begin position="317"/>
        <end position="343"/>
    </location>
</feature>
<sequence length="367" mass="36555">MAQRSGISARQRDLGWVAWKPPPTGWYKLNTDGALSHVTCLATAVEKGFVLAKCWVLRKLVMEMDSMVAFRLLTEDRVPGGPVSSIIVDIIGLLRTFPALFLAILSVKATHVLTIWLPWGHSAPPDTSILQDPPSPWVTSNLAGQESEAKTPAVAPATAPAKPKSSPAPATSPASSPPATAPAKQKSSPAPATSPASSPPATAPAKQKSSPAPATSPASSPPVSAPAPVKTAVPAPVSTPTASTPVSSPPASVPVSSPPAKSSPVTAPTTPPESSAAAPVEAPTAEVAAPAPSTKSKENAPAPSPSLLGPPAPPTGAPGSSSDASSPGASSPGPSGAADESGAETIRSVQKMVGGLALGWGVIALIF</sequence>
<feature type="compositionally biased region" description="Low complexity" evidence="1">
    <location>
        <begin position="181"/>
        <end position="196"/>
    </location>
</feature>
<evidence type="ECO:0000256" key="1">
    <source>
        <dbReference type="SAM" id="MobiDB-lite"/>
    </source>
</evidence>
<comment type="caution">
    <text evidence="2">The sequence shown here is derived from an EMBL/GenBank/DDBJ whole genome shotgun (WGS) entry which is preliminary data.</text>
</comment>